<dbReference type="SUPFAM" id="SSF51338">
    <property type="entry name" value="Composite domain of metallo-dependent hydrolases"/>
    <property type="match status" value="1"/>
</dbReference>
<dbReference type="SUPFAM" id="SSF51556">
    <property type="entry name" value="Metallo-dependent hydrolases"/>
    <property type="match status" value="1"/>
</dbReference>
<evidence type="ECO:0000259" key="1">
    <source>
        <dbReference type="Pfam" id="PF07969"/>
    </source>
</evidence>
<dbReference type="GO" id="GO:0005829">
    <property type="term" value="C:cytosol"/>
    <property type="evidence" value="ECO:0007669"/>
    <property type="project" value="TreeGrafter"/>
</dbReference>
<keyword evidence="3" id="KW-1185">Reference proteome</keyword>
<proteinExistence type="predicted"/>
<dbReference type="PANTHER" id="PTHR11647:SF1">
    <property type="entry name" value="COLLAPSIN RESPONSE MEDIATOR PROTEIN"/>
    <property type="match status" value="1"/>
</dbReference>
<gene>
    <name evidence="2" type="ORF">D9V32_08555</name>
</gene>
<name>A0A3L7A5B9_9MICO</name>
<dbReference type="InterPro" id="IPR013108">
    <property type="entry name" value="Amidohydro_3"/>
</dbReference>
<dbReference type="PANTHER" id="PTHR11647">
    <property type="entry name" value="HYDRANTOINASE/DIHYDROPYRIMIDINASE FAMILY MEMBER"/>
    <property type="match status" value="1"/>
</dbReference>
<dbReference type="InterPro" id="IPR011059">
    <property type="entry name" value="Metal-dep_hydrolase_composite"/>
</dbReference>
<dbReference type="Proteomes" id="UP000272503">
    <property type="component" value="Unassembled WGS sequence"/>
</dbReference>
<evidence type="ECO:0000313" key="3">
    <source>
        <dbReference type="Proteomes" id="UP000272503"/>
    </source>
</evidence>
<dbReference type="GO" id="GO:0016812">
    <property type="term" value="F:hydrolase activity, acting on carbon-nitrogen (but not peptide) bonds, in cyclic amides"/>
    <property type="evidence" value="ECO:0007669"/>
    <property type="project" value="TreeGrafter"/>
</dbReference>
<reference evidence="2 3" key="1">
    <citation type="submission" date="2018-10" db="EMBL/GenBank/DDBJ databases">
        <authorList>
            <person name="Li J."/>
        </authorList>
    </citation>
    <scope>NUCLEOTIDE SEQUENCE [LARGE SCALE GENOMIC DNA]</scope>
    <source>
        <strain evidence="2 3">IF 016277</strain>
    </source>
</reference>
<organism evidence="2 3">
    <name type="scientific">Mycetocola tolaasinivorans</name>
    <dbReference type="NCBI Taxonomy" id="76635"/>
    <lineage>
        <taxon>Bacteria</taxon>
        <taxon>Bacillati</taxon>
        <taxon>Actinomycetota</taxon>
        <taxon>Actinomycetes</taxon>
        <taxon>Micrococcales</taxon>
        <taxon>Microbacteriaceae</taxon>
        <taxon>Mycetocola</taxon>
    </lineage>
</organism>
<dbReference type="Pfam" id="PF07969">
    <property type="entry name" value="Amidohydro_3"/>
    <property type="match status" value="1"/>
</dbReference>
<dbReference type="CDD" id="cd01297">
    <property type="entry name" value="D-aminoacylase"/>
    <property type="match status" value="1"/>
</dbReference>
<dbReference type="InterPro" id="IPR032466">
    <property type="entry name" value="Metal_Hydrolase"/>
</dbReference>
<feature type="domain" description="Amidohydrolase 3" evidence="1">
    <location>
        <begin position="47"/>
        <end position="529"/>
    </location>
</feature>
<dbReference type="EMBL" id="RCUX01000006">
    <property type="protein sequence ID" value="RLP75523.1"/>
    <property type="molecule type" value="Genomic_DNA"/>
</dbReference>
<accession>A0A3L7A5B9</accession>
<protein>
    <submittedName>
        <fullName evidence="2">D-aminoacylase</fullName>
    </submittedName>
</protein>
<dbReference type="AlphaFoldDB" id="A0A3L7A5B9"/>
<dbReference type="OrthoDB" id="9763537at2"/>
<comment type="caution">
    <text evidence="2">The sequence shown here is derived from an EMBL/GenBank/DDBJ whole genome shotgun (WGS) entry which is preliminary data.</text>
</comment>
<dbReference type="InterPro" id="IPR050378">
    <property type="entry name" value="Metallo-dep_Hydrolases_sf"/>
</dbReference>
<evidence type="ECO:0000313" key="2">
    <source>
        <dbReference type="EMBL" id="RLP75523.1"/>
    </source>
</evidence>
<dbReference type="RefSeq" id="WP_121648494.1">
    <property type="nucleotide sequence ID" value="NZ_RCUX01000006.1"/>
</dbReference>
<sequence length="550" mass="57986">MQTILLRHARIVDGTGAPSVPGDVLIVDGRIAALGEWLTVPAGAHLEIDVAGQVVAPGFIDMHAHSDLAVLHDREHLAKVSQGVTTEVLGQDGLSYAPTTDATMAILRRQITGWNGEPASVDFAWRSVGDYLDLIDRGAALNVAYLVPQGSVRMAVIGTENVPATPADIDAMRALVAAGMREGAFGMSSGLTYVPGMFADTDELVALCTEVAAHGGFYAPHQRSYGRGALEAYAEMVEVAKRSGVALHLTHATMNFGVNAGRASELIRLIEEAAVDGVAISFDTYPYLPGSTTLSALLPGWAAAGGPDQTLARLQDPVQRERIRHELEVTGSDGCHGVVTDWDTIEIAGVRNPALGGIVGSTVARLAQSVRGGTRSLVPPEIAAAWPTDDPTGVFFALLQQDGLATTILQHVGDEANVRTMMRHPLHTGGSDGILVGDKPHPRAWGTFPRFLGHYVREEGVLGLEEAVAHLTSRPASILGLEDRGVLRVGAVADLVVFDPDTIADRATFAEPRQQAAGISWVFVAGVPVIAEGERTEAVPGQALRGSGWV</sequence>
<dbReference type="Gene3D" id="3.20.20.140">
    <property type="entry name" value="Metal-dependent hydrolases"/>
    <property type="match status" value="2"/>
</dbReference>